<dbReference type="PATRIC" id="fig|1114856.3.peg.4002"/>
<sequence length="738" mass="77059">MVNEQQSLIVHQENSFLLSDAKSLIVTLPVGRTIVLATLLLCLPVAAMGGVVAAPEAGPGEGAATVGAFALQDDEDDEEPVRHRNPDEYDGDGDGETVERWLADRLEDSASDLGDGETALSGYVDAEYRERLTQYLEVAVGDESDSSASTDAQREHDELLATVAEYNETKAEYDAAREAGDDERAYDRARDLEALAIEIATASDQLLEAYDAISAGSDADLSAAAASVEAMNESVQTTQHDIREREFAATELTVDASQSSISYTDPLVGTGEVQTAAGEPIANEDIRLAVGNQEIQTETDETGAFEFEYRPISVPADTDTLTVAYLPDPKAGQLGAETTVPTEIEPVEPALSMSSVEPDPLAYGDELSLETTLSVDGEPVDAAVPMAVTIDGTDVGTLPSDPDAEYDSLIGTANTSSAANVTVPATVPAGEQALTVEPAVTDRALTPTSATTTVTITETEPELAFEAARVDDETVALEGTVMVDDDGVADVAVGIEADGTHLETLSTDETGTFEGTISLPADAADEDVELIAVHDDVETNLAETAIAATVAPPGGAGGLPTWAWAVVAVVVLAGSGAAGYWWRVRGPSTTDAPSVAGDRRGPDEAAVETAAQTPRSPAAPEPDPAVAQPLLAHAADRLAAGDPDTAVQTSYHAVRASLAVHLEATGTLTHWEFYRAYCDTAADRTESLQAVTEGYERAAFGRDGVADETAEPILERARELCGPADSSTDTDQFTAADD</sequence>
<comment type="caution">
    <text evidence="3">The sequence shown here is derived from an EMBL/GenBank/DDBJ whole genome shotgun (WGS) entry which is preliminary data.</text>
</comment>
<gene>
    <name evidence="3" type="ORF">C496_19325</name>
</gene>
<dbReference type="STRING" id="1114856.GCA_000383975_04157"/>
<keyword evidence="2" id="KW-0472">Membrane</keyword>
<feature type="compositionally biased region" description="Polar residues" evidence="1">
    <location>
        <begin position="725"/>
        <end position="738"/>
    </location>
</feature>
<feature type="region of interest" description="Disordered" evidence="1">
    <location>
        <begin position="588"/>
        <end position="624"/>
    </location>
</feature>
<keyword evidence="4" id="KW-1185">Reference proteome</keyword>
<keyword evidence="2" id="KW-0812">Transmembrane</keyword>
<feature type="transmembrane region" description="Helical" evidence="2">
    <location>
        <begin position="562"/>
        <end position="582"/>
    </location>
</feature>
<evidence type="ECO:0000313" key="3">
    <source>
        <dbReference type="EMBL" id="ELY37691.1"/>
    </source>
</evidence>
<evidence type="ECO:0000256" key="2">
    <source>
        <dbReference type="SAM" id="Phobius"/>
    </source>
</evidence>
<evidence type="ECO:0000313" key="4">
    <source>
        <dbReference type="Proteomes" id="UP000011599"/>
    </source>
</evidence>
<reference evidence="3 4" key="1">
    <citation type="journal article" date="2014" name="PLoS Genet.">
        <title>Phylogenetically driven sequencing of extremely halophilic archaea reveals strategies for static and dynamic osmo-response.</title>
        <authorList>
            <person name="Becker E.A."/>
            <person name="Seitzer P.M."/>
            <person name="Tritt A."/>
            <person name="Larsen D."/>
            <person name="Krusor M."/>
            <person name="Yao A.I."/>
            <person name="Wu D."/>
            <person name="Madern D."/>
            <person name="Eisen J.A."/>
            <person name="Darling A.E."/>
            <person name="Facciotti M.T."/>
        </authorList>
    </citation>
    <scope>NUCLEOTIDE SEQUENCE [LARGE SCALE GENOMIC DNA]</scope>
    <source>
        <strain evidence="3 4">GA33</strain>
    </source>
</reference>
<feature type="region of interest" description="Disordered" evidence="1">
    <location>
        <begin position="719"/>
        <end position="738"/>
    </location>
</feature>
<evidence type="ECO:0008006" key="5">
    <source>
        <dbReference type="Google" id="ProtNLM"/>
    </source>
</evidence>
<dbReference type="eggNOG" id="arCOG02488">
    <property type="taxonomic scope" value="Archaea"/>
</dbReference>
<proteinExistence type="predicted"/>
<keyword evidence="2" id="KW-1133">Transmembrane helix</keyword>
<dbReference type="EMBL" id="AOHW01000045">
    <property type="protein sequence ID" value="ELY37691.1"/>
    <property type="molecule type" value="Genomic_DNA"/>
</dbReference>
<evidence type="ECO:0000256" key="1">
    <source>
        <dbReference type="SAM" id="MobiDB-lite"/>
    </source>
</evidence>
<dbReference type="Proteomes" id="UP000011599">
    <property type="component" value="Unassembled WGS sequence"/>
</dbReference>
<organism evidence="3 4">
    <name type="scientific">Natronorubrum tibetense GA33</name>
    <dbReference type="NCBI Taxonomy" id="1114856"/>
    <lineage>
        <taxon>Archaea</taxon>
        <taxon>Methanobacteriati</taxon>
        <taxon>Methanobacteriota</taxon>
        <taxon>Stenosarchaea group</taxon>
        <taxon>Halobacteria</taxon>
        <taxon>Halobacteriales</taxon>
        <taxon>Natrialbaceae</taxon>
        <taxon>Natronorubrum</taxon>
    </lineage>
</organism>
<name>L9VKU6_9EURY</name>
<accession>L9VKU6</accession>
<dbReference type="AlphaFoldDB" id="L9VKU6"/>
<feature type="region of interest" description="Disordered" evidence="1">
    <location>
        <begin position="72"/>
        <end position="95"/>
    </location>
</feature>
<protein>
    <recommendedName>
        <fullName evidence="5">DUF4129 domain-containing protein</fullName>
    </recommendedName>
</protein>